<protein>
    <recommendedName>
        <fullName evidence="1">Transposase IS200-like domain-containing protein</fullName>
    </recommendedName>
</protein>
<dbReference type="GO" id="GO:0006313">
    <property type="term" value="P:DNA transposition"/>
    <property type="evidence" value="ECO:0007669"/>
    <property type="project" value="InterPro"/>
</dbReference>
<dbReference type="AlphaFoldDB" id="G5GPU0"/>
<dbReference type="InterPro" id="IPR002686">
    <property type="entry name" value="Transposase_17"/>
</dbReference>
<dbReference type="GO" id="GO:0004803">
    <property type="term" value="F:transposase activity"/>
    <property type="evidence" value="ECO:0007669"/>
    <property type="project" value="InterPro"/>
</dbReference>
<feature type="domain" description="Transposase IS200-like" evidence="1">
    <location>
        <begin position="2"/>
        <end position="42"/>
    </location>
</feature>
<dbReference type="Pfam" id="PF01797">
    <property type="entry name" value="Y1_Tnp"/>
    <property type="match status" value="1"/>
</dbReference>
<name>G5GPU0_9FIRM</name>
<comment type="caution">
    <text evidence="2">The sequence shown here is derived from an EMBL/GenBank/DDBJ whole genome shotgun (WGS) entry which is preliminary data.</text>
</comment>
<dbReference type="InterPro" id="IPR036515">
    <property type="entry name" value="Transposase_17_sf"/>
</dbReference>
<dbReference type="GO" id="GO:0003677">
    <property type="term" value="F:DNA binding"/>
    <property type="evidence" value="ECO:0007669"/>
    <property type="project" value="InterPro"/>
</dbReference>
<dbReference type="Proteomes" id="UP000004129">
    <property type="component" value="Unassembled WGS sequence"/>
</dbReference>
<dbReference type="eggNOG" id="COG1943">
    <property type="taxonomic scope" value="Bacteria"/>
</dbReference>
<gene>
    <name evidence="2" type="ORF">HMPREF9334_01271</name>
</gene>
<accession>G5GPU0</accession>
<proteinExistence type="predicted"/>
<dbReference type="Gene3D" id="3.30.70.1290">
    <property type="entry name" value="Transposase IS200-like"/>
    <property type="match status" value="1"/>
</dbReference>
<evidence type="ECO:0000259" key="1">
    <source>
        <dbReference type="Pfam" id="PF01797"/>
    </source>
</evidence>
<sequence length="70" mass="8387">MVFDRHTNLKYKYGNRHFWCRGYYVDTVGKYENAIKDYIKNQLQEDIMADQLSLKEFVDPFTGSRSEKGK</sequence>
<evidence type="ECO:0000313" key="2">
    <source>
        <dbReference type="EMBL" id="EHG20816.1"/>
    </source>
</evidence>
<organism evidence="2 3">
    <name type="scientific">Selenomonas infelix ATCC 43532</name>
    <dbReference type="NCBI Taxonomy" id="679201"/>
    <lineage>
        <taxon>Bacteria</taxon>
        <taxon>Bacillati</taxon>
        <taxon>Bacillota</taxon>
        <taxon>Negativicutes</taxon>
        <taxon>Selenomonadales</taxon>
        <taxon>Selenomonadaceae</taxon>
        <taxon>Selenomonas</taxon>
    </lineage>
</organism>
<dbReference type="SUPFAM" id="SSF143422">
    <property type="entry name" value="Transposase IS200-like"/>
    <property type="match status" value="1"/>
</dbReference>
<keyword evidence="3" id="KW-1185">Reference proteome</keyword>
<dbReference type="EMBL" id="ACZM01000014">
    <property type="protein sequence ID" value="EHG20816.1"/>
    <property type="molecule type" value="Genomic_DNA"/>
</dbReference>
<dbReference type="HOGENOM" id="CLU_101320_7_1_9"/>
<evidence type="ECO:0000313" key="3">
    <source>
        <dbReference type="Proteomes" id="UP000004129"/>
    </source>
</evidence>
<reference evidence="2 3" key="1">
    <citation type="submission" date="2011-08" db="EMBL/GenBank/DDBJ databases">
        <title>The Genome Sequence of Selenomonas infelix ATCC 43532.</title>
        <authorList>
            <consortium name="The Broad Institute Genome Sequencing Platform"/>
            <person name="Earl A."/>
            <person name="Ward D."/>
            <person name="Feldgarden M."/>
            <person name="Gevers D."/>
            <person name="Izard J."/>
            <person name="Blanton J.M."/>
            <person name="Baranova O.V."/>
            <person name="Dewhirst F.E."/>
            <person name="Young S.K."/>
            <person name="Zeng Q."/>
            <person name="Gargeya S."/>
            <person name="Fitzgerald M."/>
            <person name="Haas B."/>
            <person name="Abouelleil A."/>
            <person name="Alvarado L."/>
            <person name="Arachchi H.M."/>
            <person name="Berlin A."/>
            <person name="Brown A."/>
            <person name="Chapman S.B."/>
            <person name="Chen Z."/>
            <person name="Dunbar C."/>
            <person name="Freedman E."/>
            <person name="Gearin G."/>
            <person name="Gellesch M."/>
            <person name="Goldberg J."/>
            <person name="Griggs A."/>
            <person name="Gujja S."/>
            <person name="Heiman D."/>
            <person name="Howarth C."/>
            <person name="Larson L."/>
            <person name="Lui A."/>
            <person name="MacDonald P.J.P."/>
            <person name="Montmayeur A."/>
            <person name="Murphy C."/>
            <person name="Neiman D."/>
            <person name="Pearson M."/>
            <person name="Priest M."/>
            <person name="Roberts A."/>
            <person name="Saif S."/>
            <person name="Shea T."/>
            <person name="Shenoy N."/>
            <person name="Sisk P."/>
            <person name="Stolte C."/>
            <person name="Sykes S."/>
            <person name="Wortman J."/>
            <person name="Nusbaum C."/>
            <person name="Birren B."/>
        </authorList>
    </citation>
    <scope>NUCLEOTIDE SEQUENCE [LARGE SCALE GENOMIC DNA]</scope>
    <source>
        <strain evidence="2 3">ATCC 43532</strain>
    </source>
</reference>